<dbReference type="AlphaFoldDB" id="A0A7J3SK08"/>
<dbReference type="SUPFAM" id="SSF51735">
    <property type="entry name" value="NAD(P)-binding Rossmann-fold domains"/>
    <property type="match status" value="1"/>
</dbReference>
<evidence type="ECO:0000256" key="5">
    <source>
        <dbReference type="HAMAP-Rule" id="MF_00955"/>
    </source>
</evidence>
<name>A0A7J3SK08_9CREN</name>
<evidence type="ECO:0000256" key="4">
    <source>
        <dbReference type="ARBA" id="ARBA00023239"/>
    </source>
</evidence>
<evidence type="ECO:0000256" key="2">
    <source>
        <dbReference type="ARBA" id="ARBA00009263"/>
    </source>
</evidence>
<dbReference type="InterPro" id="IPR036291">
    <property type="entry name" value="NAD(P)-bd_dom_sf"/>
</dbReference>
<dbReference type="GO" id="GO:0042351">
    <property type="term" value="P:'de novo' GDP-L-fucose biosynthetic process"/>
    <property type="evidence" value="ECO:0007669"/>
    <property type="project" value="TreeGrafter"/>
</dbReference>
<protein>
    <recommendedName>
        <fullName evidence="3 5">GDP-mannose 4,6-dehydratase</fullName>
        <ecNumber evidence="3 5">4.2.1.47</ecNumber>
    </recommendedName>
    <alternativeName>
        <fullName evidence="5">GDP-D-mannose dehydratase</fullName>
    </alternativeName>
</protein>
<dbReference type="CDD" id="cd05260">
    <property type="entry name" value="GDP_MD_SDR_e"/>
    <property type="match status" value="1"/>
</dbReference>
<comment type="function">
    <text evidence="5">Catalyzes the conversion of GDP-D-mannose to GDP-4-dehydro-6-deoxy-D-mannose.</text>
</comment>
<dbReference type="PANTHER" id="PTHR43715">
    <property type="entry name" value="GDP-MANNOSE 4,6-DEHYDRATASE"/>
    <property type="match status" value="1"/>
</dbReference>
<dbReference type="HAMAP" id="MF_00955">
    <property type="entry name" value="GDP_Man_dehydratase"/>
    <property type="match status" value="1"/>
</dbReference>
<dbReference type="InterPro" id="IPR016040">
    <property type="entry name" value="NAD(P)-bd_dom"/>
</dbReference>
<dbReference type="InterPro" id="IPR006368">
    <property type="entry name" value="GDP_Man_deHydtase"/>
</dbReference>
<dbReference type="PANTHER" id="PTHR43715:SF1">
    <property type="entry name" value="GDP-MANNOSE 4,6 DEHYDRATASE"/>
    <property type="match status" value="1"/>
</dbReference>
<comment type="catalytic activity">
    <reaction evidence="5">
        <text>GDP-alpha-D-mannose = GDP-4-dehydro-alpha-D-rhamnose + H2O</text>
        <dbReference type="Rhea" id="RHEA:23820"/>
        <dbReference type="ChEBI" id="CHEBI:15377"/>
        <dbReference type="ChEBI" id="CHEBI:57527"/>
        <dbReference type="ChEBI" id="CHEBI:57964"/>
        <dbReference type="EC" id="4.2.1.47"/>
    </reaction>
</comment>
<comment type="cofactor">
    <cofactor evidence="1 5">
        <name>NADP(+)</name>
        <dbReference type="ChEBI" id="CHEBI:58349"/>
    </cofactor>
</comment>
<organism evidence="7">
    <name type="scientific">Fervidicoccus fontis</name>
    <dbReference type="NCBI Taxonomy" id="683846"/>
    <lineage>
        <taxon>Archaea</taxon>
        <taxon>Thermoproteota</taxon>
        <taxon>Thermoprotei</taxon>
        <taxon>Fervidicoccales</taxon>
        <taxon>Fervidicoccaceae</taxon>
        <taxon>Fervidicoccus</taxon>
    </lineage>
</organism>
<proteinExistence type="inferred from homology"/>
<evidence type="ECO:0000256" key="1">
    <source>
        <dbReference type="ARBA" id="ARBA00001937"/>
    </source>
</evidence>
<dbReference type="Pfam" id="PF16363">
    <property type="entry name" value="GDP_Man_Dehyd"/>
    <property type="match status" value="1"/>
</dbReference>
<dbReference type="FunFam" id="3.40.50.720:FF:000924">
    <property type="entry name" value="GDP-mannose 4,6 dehydratase"/>
    <property type="match status" value="1"/>
</dbReference>
<evidence type="ECO:0000259" key="6">
    <source>
        <dbReference type="Pfam" id="PF16363"/>
    </source>
</evidence>
<comment type="similarity">
    <text evidence="2 5">Belongs to the NAD(P)-dependent epimerase/dehydratase family. GDP-mannose 4,6-dehydratase subfamily.</text>
</comment>
<sequence length="353" mass="40111">MSKRALITGVTGQDGAYLAKFLLDKGYEVYGTYRRLSTPNFWRLEYLGVFGKVNLIPADLSDFGSIVEALKISQPDEIYHLAAQSFVEASFETPVATGDVTGLATTRILEAIRQICPDTRFYFAGTSEMFGKSGLLNGGNPLSEKDIFYPMSPYAAAKLYGYWITRIYREGYGIFAVNGVLFNHESPLRGLEFVTRKVSNEVAKISLGLSKELRLGNLDAKRDWGYAPEYVESMWLMLQQKEPDEYVIATGEAHSVRELVEKAFEVVGLDWQEYVKVDKRFLRPLDVPCLVGDYSKAKGKLGWAPRIKFDKLVELMVKEDVGRWERWLKGERFPWDAPNYPSENKILTRALKM</sequence>
<dbReference type="GO" id="GO:0008446">
    <property type="term" value="F:GDP-mannose 4,6-dehydratase activity"/>
    <property type="evidence" value="ECO:0007669"/>
    <property type="project" value="UniProtKB-UniRule"/>
</dbReference>
<evidence type="ECO:0000256" key="3">
    <source>
        <dbReference type="ARBA" id="ARBA00011989"/>
    </source>
</evidence>
<gene>
    <name evidence="5" type="primary">gmd</name>
    <name evidence="7" type="ORF">ENW83_01385</name>
</gene>
<feature type="domain" description="NAD(P)-binding" evidence="6">
    <location>
        <begin position="6"/>
        <end position="316"/>
    </location>
</feature>
<evidence type="ECO:0000313" key="7">
    <source>
        <dbReference type="EMBL" id="HGZ59847.1"/>
    </source>
</evidence>
<keyword evidence="5" id="KW-0521">NADP</keyword>
<dbReference type="EMBL" id="DTLS01000040">
    <property type="protein sequence ID" value="HGZ59847.1"/>
    <property type="molecule type" value="Genomic_DNA"/>
</dbReference>
<dbReference type="Gene3D" id="3.40.50.720">
    <property type="entry name" value="NAD(P)-binding Rossmann-like Domain"/>
    <property type="match status" value="1"/>
</dbReference>
<dbReference type="EC" id="4.2.1.47" evidence="3 5"/>
<keyword evidence="4 5" id="KW-0456">Lyase</keyword>
<comment type="caution">
    <text evidence="7">The sequence shown here is derived from an EMBL/GenBank/DDBJ whole genome shotgun (WGS) entry which is preliminary data.</text>
</comment>
<reference evidence="7" key="1">
    <citation type="journal article" date="2020" name="mSystems">
        <title>Genome- and Community-Level Interaction Insights into Carbon Utilization and Element Cycling Functions of Hydrothermarchaeota in Hydrothermal Sediment.</title>
        <authorList>
            <person name="Zhou Z."/>
            <person name="Liu Y."/>
            <person name="Xu W."/>
            <person name="Pan J."/>
            <person name="Luo Z.H."/>
            <person name="Li M."/>
        </authorList>
    </citation>
    <scope>NUCLEOTIDE SEQUENCE [LARGE SCALE GENOMIC DNA]</scope>
    <source>
        <strain evidence="7">SpSt-885</strain>
    </source>
</reference>
<dbReference type="GO" id="GO:0070401">
    <property type="term" value="F:NADP+ binding"/>
    <property type="evidence" value="ECO:0007669"/>
    <property type="project" value="UniProtKB-UniRule"/>
</dbReference>
<comment type="caution">
    <text evidence="5">Lacks conserved residue(s) required for the propagation of feature annotation.</text>
</comment>
<dbReference type="Gene3D" id="3.90.25.10">
    <property type="entry name" value="UDP-galactose 4-epimerase, domain 1"/>
    <property type="match status" value="1"/>
</dbReference>
<accession>A0A7J3SK08</accession>